<name>A0A418M7P3_9BACT</name>
<dbReference type="EMBL" id="QXED01000004">
    <property type="protein sequence ID" value="RIV22158.1"/>
    <property type="molecule type" value="Genomic_DNA"/>
</dbReference>
<sequence>MNIIEKTVEPKNGAIDLHFDVPAEWNGKQIKLRIIFEEDTGGLVDKDTKPDLTRFRGKWAHLPLEERLEMQKQLDDMRNEWERPI</sequence>
<accession>A0A418M7P3</accession>
<dbReference type="AlphaFoldDB" id="A0A418M7P3"/>
<evidence type="ECO:0000313" key="1">
    <source>
        <dbReference type="EMBL" id="RIV22158.1"/>
    </source>
</evidence>
<keyword evidence="2" id="KW-1185">Reference proteome</keyword>
<gene>
    <name evidence="1" type="ORF">DYU11_14040</name>
</gene>
<reference evidence="1 2" key="1">
    <citation type="submission" date="2018-08" db="EMBL/GenBank/DDBJ databases">
        <title>Fibrisoma montanum sp. nov., isolated from Danxia mountain soil.</title>
        <authorList>
            <person name="Huang Y."/>
        </authorList>
    </citation>
    <scope>NUCLEOTIDE SEQUENCE [LARGE SCALE GENOMIC DNA]</scope>
    <source>
        <strain evidence="1 2">HYT19</strain>
    </source>
</reference>
<comment type="caution">
    <text evidence="1">The sequence shown here is derived from an EMBL/GenBank/DDBJ whole genome shotgun (WGS) entry which is preliminary data.</text>
</comment>
<dbReference type="Proteomes" id="UP000283523">
    <property type="component" value="Unassembled WGS sequence"/>
</dbReference>
<organism evidence="1 2">
    <name type="scientific">Fibrisoma montanum</name>
    <dbReference type="NCBI Taxonomy" id="2305895"/>
    <lineage>
        <taxon>Bacteria</taxon>
        <taxon>Pseudomonadati</taxon>
        <taxon>Bacteroidota</taxon>
        <taxon>Cytophagia</taxon>
        <taxon>Cytophagales</taxon>
        <taxon>Spirosomataceae</taxon>
        <taxon>Fibrisoma</taxon>
    </lineage>
</organism>
<dbReference type="RefSeq" id="WP_119668344.1">
    <property type="nucleotide sequence ID" value="NZ_QXED01000004.1"/>
</dbReference>
<proteinExistence type="predicted"/>
<protein>
    <submittedName>
        <fullName evidence="1">Uncharacterized protein</fullName>
    </submittedName>
</protein>
<evidence type="ECO:0000313" key="2">
    <source>
        <dbReference type="Proteomes" id="UP000283523"/>
    </source>
</evidence>